<dbReference type="Proteomes" id="UP000250266">
    <property type="component" value="Unassembled WGS sequence"/>
</dbReference>
<dbReference type="AlphaFoldDB" id="A0A8E2JD53"/>
<accession>A0A8E2JD53</accession>
<evidence type="ECO:0000313" key="1">
    <source>
        <dbReference type="EMBL" id="OCK78078.1"/>
    </source>
</evidence>
<keyword evidence="2" id="KW-1185">Reference proteome</keyword>
<evidence type="ECO:0000313" key="2">
    <source>
        <dbReference type="Proteomes" id="UP000250266"/>
    </source>
</evidence>
<protein>
    <submittedName>
        <fullName evidence="1">Uncharacterized protein</fullName>
    </submittedName>
</protein>
<gene>
    <name evidence="1" type="ORF">K432DRAFT_384149</name>
</gene>
<name>A0A8E2JD53_9PEZI</name>
<sequence>MQYLVPGILLGTSIPNAVTDVITVSLLMPYIWAIKRSLGQNVAVYGVFHAWELV</sequence>
<reference evidence="1 2" key="1">
    <citation type="journal article" date="2016" name="Nat. Commun.">
        <title>Ectomycorrhizal ecology is imprinted in the genome of the dominant symbiotic fungus Cenococcum geophilum.</title>
        <authorList>
            <consortium name="DOE Joint Genome Institute"/>
            <person name="Peter M."/>
            <person name="Kohler A."/>
            <person name="Ohm R.A."/>
            <person name="Kuo A."/>
            <person name="Krutzmann J."/>
            <person name="Morin E."/>
            <person name="Arend M."/>
            <person name="Barry K.W."/>
            <person name="Binder M."/>
            <person name="Choi C."/>
            <person name="Clum A."/>
            <person name="Copeland A."/>
            <person name="Grisel N."/>
            <person name="Haridas S."/>
            <person name="Kipfer T."/>
            <person name="LaButti K."/>
            <person name="Lindquist E."/>
            <person name="Lipzen A."/>
            <person name="Maire R."/>
            <person name="Meier B."/>
            <person name="Mihaltcheva S."/>
            <person name="Molinier V."/>
            <person name="Murat C."/>
            <person name="Poggeler S."/>
            <person name="Quandt C.A."/>
            <person name="Sperisen C."/>
            <person name="Tritt A."/>
            <person name="Tisserant E."/>
            <person name="Crous P.W."/>
            <person name="Henrissat B."/>
            <person name="Nehls U."/>
            <person name="Egli S."/>
            <person name="Spatafora J.W."/>
            <person name="Grigoriev I.V."/>
            <person name="Martin F.M."/>
        </authorList>
    </citation>
    <scope>NUCLEOTIDE SEQUENCE [LARGE SCALE GENOMIC DNA]</scope>
    <source>
        <strain evidence="1 2">CBS 459.81</strain>
    </source>
</reference>
<organism evidence="1 2">
    <name type="scientific">Lepidopterella palustris CBS 459.81</name>
    <dbReference type="NCBI Taxonomy" id="1314670"/>
    <lineage>
        <taxon>Eukaryota</taxon>
        <taxon>Fungi</taxon>
        <taxon>Dikarya</taxon>
        <taxon>Ascomycota</taxon>
        <taxon>Pezizomycotina</taxon>
        <taxon>Dothideomycetes</taxon>
        <taxon>Pleosporomycetidae</taxon>
        <taxon>Mytilinidiales</taxon>
        <taxon>Argynnaceae</taxon>
        <taxon>Lepidopterella</taxon>
    </lineage>
</organism>
<proteinExistence type="predicted"/>
<dbReference type="EMBL" id="KV745082">
    <property type="protein sequence ID" value="OCK78078.1"/>
    <property type="molecule type" value="Genomic_DNA"/>
</dbReference>